<keyword evidence="1" id="KW-0830">Ubiquinone</keyword>
<protein>
    <submittedName>
        <fullName evidence="1">Ubiquinone biosynthesis protein UbiE</fullName>
    </submittedName>
</protein>
<dbReference type="RefSeq" id="WP_015541455.1">
    <property type="nucleotide sequence ID" value="NZ_CABJFK010000012.1"/>
</dbReference>
<name>A0A414J2C9_9FIRM</name>
<sequence>MAEIIEEFFTGYCRNFDMTQTVICEFEQLPNGLHLLDSSCEYGDCKFSKDCTLMKQALDKENV</sequence>
<evidence type="ECO:0000313" key="2">
    <source>
        <dbReference type="Proteomes" id="UP000283745"/>
    </source>
</evidence>
<evidence type="ECO:0000313" key="1">
    <source>
        <dbReference type="EMBL" id="RHE38238.1"/>
    </source>
</evidence>
<proteinExistence type="predicted"/>
<organism evidence="1 2">
    <name type="scientific">Blautia obeum</name>
    <dbReference type="NCBI Taxonomy" id="40520"/>
    <lineage>
        <taxon>Bacteria</taxon>
        <taxon>Bacillati</taxon>
        <taxon>Bacillota</taxon>
        <taxon>Clostridia</taxon>
        <taxon>Lachnospirales</taxon>
        <taxon>Lachnospiraceae</taxon>
        <taxon>Blautia</taxon>
    </lineage>
</organism>
<comment type="caution">
    <text evidence="1">The sequence shown here is derived from an EMBL/GenBank/DDBJ whole genome shotgun (WGS) entry which is preliminary data.</text>
</comment>
<dbReference type="AlphaFoldDB" id="A0A414J2C9"/>
<dbReference type="Proteomes" id="UP000283745">
    <property type="component" value="Unassembled WGS sequence"/>
</dbReference>
<gene>
    <name evidence="1" type="ORF">DW740_14320</name>
</gene>
<reference evidence="1 2" key="1">
    <citation type="submission" date="2018-08" db="EMBL/GenBank/DDBJ databases">
        <title>A genome reference for cultivated species of the human gut microbiota.</title>
        <authorList>
            <person name="Zou Y."/>
            <person name="Xue W."/>
            <person name="Luo G."/>
        </authorList>
    </citation>
    <scope>NUCLEOTIDE SEQUENCE [LARGE SCALE GENOMIC DNA]</scope>
    <source>
        <strain evidence="1 2">AM28-23</strain>
    </source>
</reference>
<dbReference type="EMBL" id="QSKF01000012">
    <property type="protein sequence ID" value="RHE38238.1"/>
    <property type="molecule type" value="Genomic_DNA"/>
</dbReference>
<accession>A0A414J2C9</accession>